<proteinExistence type="predicted"/>
<accession>A0A3P7LEL8</accession>
<evidence type="ECO:0000259" key="1">
    <source>
        <dbReference type="Pfam" id="PF19005"/>
    </source>
</evidence>
<dbReference type="Proteomes" id="UP000281553">
    <property type="component" value="Unassembled WGS sequence"/>
</dbReference>
<name>A0A3P7LEL8_DIBLA</name>
<evidence type="ECO:0000313" key="3">
    <source>
        <dbReference type="Proteomes" id="UP000281553"/>
    </source>
</evidence>
<dbReference type="Pfam" id="PF19005">
    <property type="entry name" value="DUF5734"/>
    <property type="match status" value="1"/>
</dbReference>
<protein>
    <recommendedName>
        <fullName evidence="1">DUF5734 domain-containing protein</fullName>
    </recommendedName>
</protein>
<dbReference type="InterPro" id="IPR043792">
    <property type="entry name" value="DUF5734"/>
</dbReference>
<reference evidence="2 3" key="1">
    <citation type="submission" date="2018-11" db="EMBL/GenBank/DDBJ databases">
        <authorList>
            <consortium name="Pathogen Informatics"/>
        </authorList>
    </citation>
    <scope>NUCLEOTIDE SEQUENCE [LARGE SCALE GENOMIC DNA]</scope>
</reference>
<sequence>MATTKALFQANIDQCYVKKLKKADKIPVTIKKKLIMVVNAKQKQVTARVFPDKMELRSPDKKKIRINLVNFNSIQKVHKATQEQVLILEYKSNTKKPICNLVNRKLQELSPVTLPEGHPQLTLKKGGRLQGLLNEGLRRLGGQVQQLARLDLRDSRRLKHQYHCLHRNAFPPVLPHRLLPPLPPLLPLLLHSHQ</sequence>
<evidence type="ECO:0000313" key="2">
    <source>
        <dbReference type="EMBL" id="VDN09043.1"/>
    </source>
</evidence>
<dbReference type="OrthoDB" id="6280472at2759"/>
<dbReference type="AlphaFoldDB" id="A0A3P7LEL8"/>
<gene>
    <name evidence="2" type="ORF">DILT_LOCUS4874</name>
</gene>
<dbReference type="EMBL" id="UYRU01046275">
    <property type="protein sequence ID" value="VDN09043.1"/>
    <property type="molecule type" value="Genomic_DNA"/>
</dbReference>
<keyword evidence="3" id="KW-1185">Reference proteome</keyword>
<organism evidence="2 3">
    <name type="scientific">Dibothriocephalus latus</name>
    <name type="common">Fish tapeworm</name>
    <name type="synonym">Diphyllobothrium latum</name>
    <dbReference type="NCBI Taxonomy" id="60516"/>
    <lineage>
        <taxon>Eukaryota</taxon>
        <taxon>Metazoa</taxon>
        <taxon>Spiralia</taxon>
        <taxon>Lophotrochozoa</taxon>
        <taxon>Platyhelminthes</taxon>
        <taxon>Cestoda</taxon>
        <taxon>Eucestoda</taxon>
        <taxon>Diphyllobothriidea</taxon>
        <taxon>Diphyllobothriidae</taxon>
        <taxon>Dibothriocephalus</taxon>
    </lineage>
</organism>
<feature type="domain" description="DUF5734" evidence="1">
    <location>
        <begin position="38"/>
        <end position="98"/>
    </location>
</feature>